<comment type="caution">
    <text evidence="1">The sequence shown here is derived from an EMBL/GenBank/DDBJ whole genome shotgun (WGS) entry which is preliminary data.</text>
</comment>
<dbReference type="Proteomes" id="UP001234297">
    <property type="component" value="Chromosome 12"/>
</dbReference>
<evidence type="ECO:0000313" key="2">
    <source>
        <dbReference type="Proteomes" id="UP001234297"/>
    </source>
</evidence>
<dbReference type="EMBL" id="CM056820">
    <property type="protein sequence ID" value="KAJ8615374.1"/>
    <property type="molecule type" value="Genomic_DNA"/>
</dbReference>
<protein>
    <submittedName>
        <fullName evidence="1">Uncharacterized protein</fullName>
    </submittedName>
</protein>
<sequence>MVEILSLLMLSFAMGLGIESVPDLLPGLANCLYAVSDGMSFAMSLRIFVHNLNPCFPELLLVNIVSAITGLSLAIISAGPTESGAPYRGESLEHRLKGKISLHQCRPAPGP</sequence>
<name>A0ACC2K2Y7_PERAE</name>
<reference evidence="1 2" key="1">
    <citation type="journal article" date="2022" name="Hortic Res">
        <title>A haplotype resolved chromosomal level avocado genome allows analysis of novel avocado genes.</title>
        <authorList>
            <person name="Nath O."/>
            <person name="Fletcher S.J."/>
            <person name="Hayward A."/>
            <person name="Shaw L.M."/>
            <person name="Masouleh A.K."/>
            <person name="Furtado A."/>
            <person name="Henry R.J."/>
            <person name="Mitter N."/>
        </authorList>
    </citation>
    <scope>NUCLEOTIDE SEQUENCE [LARGE SCALE GENOMIC DNA]</scope>
    <source>
        <strain evidence="2">cv. Hass</strain>
    </source>
</reference>
<gene>
    <name evidence="1" type="ORF">MRB53_034746</name>
</gene>
<keyword evidence="2" id="KW-1185">Reference proteome</keyword>
<evidence type="ECO:0000313" key="1">
    <source>
        <dbReference type="EMBL" id="KAJ8615374.1"/>
    </source>
</evidence>
<accession>A0ACC2K2Y7</accession>
<proteinExistence type="predicted"/>
<organism evidence="1 2">
    <name type="scientific">Persea americana</name>
    <name type="common">Avocado</name>
    <dbReference type="NCBI Taxonomy" id="3435"/>
    <lineage>
        <taxon>Eukaryota</taxon>
        <taxon>Viridiplantae</taxon>
        <taxon>Streptophyta</taxon>
        <taxon>Embryophyta</taxon>
        <taxon>Tracheophyta</taxon>
        <taxon>Spermatophyta</taxon>
        <taxon>Magnoliopsida</taxon>
        <taxon>Magnoliidae</taxon>
        <taxon>Laurales</taxon>
        <taxon>Lauraceae</taxon>
        <taxon>Persea</taxon>
    </lineage>
</organism>